<keyword evidence="1" id="KW-0812">Transmembrane</keyword>
<keyword evidence="3" id="KW-1185">Reference proteome</keyword>
<proteinExistence type="predicted"/>
<dbReference type="EMBL" id="AONC01000062">
    <property type="protein sequence ID" value="EXJ13620.1"/>
    <property type="molecule type" value="Genomic_DNA"/>
</dbReference>
<evidence type="ECO:0008006" key="4">
    <source>
        <dbReference type="Google" id="ProtNLM"/>
    </source>
</evidence>
<name>W9VTA9_9GAMM</name>
<keyword evidence="1" id="KW-1133">Transmembrane helix</keyword>
<dbReference type="Pfam" id="PF07254">
    <property type="entry name" value="Cpta_toxin"/>
    <property type="match status" value="1"/>
</dbReference>
<dbReference type="eggNOG" id="ENOG5032WNM">
    <property type="taxonomic scope" value="Bacteria"/>
</dbReference>
<evidence type="ECO:0000256" key="1">
    <source>
        <dbReference type="SAM" id="Phobius"/>
    </source>
</evidence>
<comment type="caution">
    <text evidence="2">The sequence shown here is derived from an EMBL/GenBank/DDBJ whole genome shotgun (WGS) entry which is preliminary data.</text>
</comment>
<feature type="transmembrane region" description="Helical" evidence="1">
    <location>
        <begin position="20"/>
        <end position="38"/>
    </location>
</feature>
<dbReference type="InterPro" id="IPR009883">
    <property type="entry name" value="YgfX"/>
</dbReference>
<gene>
    <name evidence="2" type="ORF">D779_3512</name>
</gene>
<evidence type="ECO:0000313" key="2">
    <source>
        <dbReference type="EMBL" id="EXJ13620.1"/>
    </source>
</evidence>
<keyword evidence="1" id="KW-0472">Membrane</keyword>
<evidence type="ECO:0000313" key="3">
    <source>
        <dbReference type="Proteomes" id="UP000019460"/>
    </source>
</evidence>
<protein>
    <recommendedName>
        <fullName evidence="4">Toxin CptA</fullName>
    </recommendedName>
</protein>
<sequence length="155" mass="17508">MGSHRDRPPLVLRPGPSRRFLIYALAVHSAAAMLLPVLPIGWWRLALLLPILLSAIHLHAVHLSRRAPWSVVGLVWESDGAWTLTLRSGRRLGATLLHSTFVSLGLVVLRFRVGRWWRLSVPLFADALEPERMRRLRVLLNTEGRRLESQSLPAA</sequence>
<dbReference type="AlphaFoldDB" id="W9VTA9"/>
<reference evidence="2 3" key="1">
    <citation type="submission" date="2012-11" db="EMBL/GenBank/DDBJ databases">
        <title>Genome assembly of Thiorhodococcus sp. AK35.</title>
        <authorList>
            <person name="Nupur N."/>
            <person name="Khatri I."/>
            <person name="Subramanian S."/>
            <person name="Pinnaka A."/>
        </authorList>
    </citation>
    <scope>NUCLEOTIDE SEQUENCE [LARGE SCALE GENOMIC DNA]</scope>
    <source>
        <strain evidence="2 3">AK35</strain>
    </source>
</reference>
<dbReference type="OrthoDB" id="5772185at2"/>
<dbReference type="STRING" id="1249627.D779_3512"/>
<dbReference type="RefSeq" id="WP_043756566.1">
    <property type="nucleotide sequence ID" value="NZ_AONC01000062.1"/>
</dbReference>
<accession>W9VTA9</accession>
<organism evidence="2 3">
    <name type="scientific">Imhoffiella purpurea</name>
    <dbReference type="NCBI Taxonomy" id="1249627"/>
    <lineage>
        <taxon>Bacteria</taxon>
        <taxon>Pseudomonadati</taxon>
        <taxon>Pseudomonadota</taxon>
        <taxon>Gammaproteobacteria</taxon>
        <taxon>Chromatiales</taxon>
        <taxon>Chromatiaceae</taxon>
        <taxon>Imhoffiella</taxon>
    </lineage>
</organism>
<dbReference type="Proteomes" id="UP000019460">
    <property type="component" value="Unassembled WGS sequence"/>
</dbReference>